<dbReference type="EMBL" id="JAVRER010000102">
    <property type="protein sequence ID" value="MDT0419693.1"/>
    <property type="molecule type" value="Genomic_DNA"/>
</dbReference>
<feature type="compositionally biased region" description="Low complexity" evidence="1">
    <location>
        <begin position="1"/>
        <end position="14"/>
    </location>
</feature>
<evidence type="ECO:0000259" key="2">
    <source>
        <dbReference type="Pfam" id="PF26526"/>
    </source>
</evidence>
<dbReference type="InterPro" id="IPR058488">
    <property type="entry name" value="DUF8175"/>
</dbReference>
<evidence type="ECO:0000313" key="3">
    <source>
        <dbReference type="EMBL" id="MDT0419693.1"/>
    </source>
</evidence>
<accession>A0ABD5EF65</accession>
<organism evidence="3 4">
    <name type="scientific">Streptomyces evansiae</name>
    <dbReference type="NCBI Taxonomy" id="3075535"/>
    <lineage>
        <taxon>Bacteria</taxon>
        <taxon>Bacillati</taxon>
        <taxon>Actinomycetota</taxon>
        <taxon>Actinomycetes</taxon>
        <taxon>Kitasatosporales</taxon>
        <taxon>Streptomycetaceae</taxon>
        <taxon>Streptomyces</taxon>
    </lineage>
</organism>
<evidence type="ECO:0000313" key="4">
    <source>
        <dbReference type="Proteomes" id="UP001183607"/>
    </source>
</evidence>
<evidence type="ECO:0000256" key="1">
    <source>
        <dbReference type="SAM" id="MobiDB-lite"/>
    </source>
</evidence>
<reference evidence="4" key="1">
    <citation type="submission" date="2023-07" db="EMBL/GenBank/DDBJ databases">
        <title>30 novel species of actinomycetes from the DSMZ collection.</title>
        <authorList>
            <person name="Nouioui I."/>
        </authorList>
    </citation>
    <scope>NUCLEOTIDE SEQUENCE [LARGE SCALE GENOMIC DNA]</scope>
    <source>
        <strain evidence="4">DSM 41982</strain>
    </source>
</reference>
<comment type="caution">
    <text evidence="3">The sequence shown here is derived from an EMBL/GenBank/DDBJ whole genome shotgun (WGS) entry which is preliminary data.</text>
</comment>
<protein>
    <recommendedName>
        <fullName evidence="2">DUF8175 domain-containing protein</fullName>
    </recommendedName>
</protein>
<dbReference type="RefSeq" id="WP_311677751.1">
    <property type="nucleotide sequence ID" value="NZ_JAVRER010000102.1"/>
</dbReference>
<dbReference type="AlphaFoldDB" id="A0ABD5EF65"/>
<name>A0ABD5EF65_9ACTN</name>
<dbReference type="Pfam" id="PF26526">
    <property type="entry name" value="DUF8175"/>
    <property type="match status" value="1"/>
</dbReference>
<feature type="non-terminal residue" evidence="3">
    <location>
        <position position="1"/>
    </location>
</feature>
<feature type="domain" description="DUF8175" evidence="2">
    <location>
        <begin position="10"/>
        <end position="165"/>
    </location>
</feature>
<feature type="region of interest" description="Disordered" evidence="1">
    <location>
        <begin position="1"/>
        <end position="30"/>
    </location>
</feature>
<proteinExistence type="predicted"/>
<sequence>APTTPTGTKPTQTPSQSGVPAGYPHTPDGAQSAGANYAVALASEAMLTKDDREKLLAQLLVTDQLAPLEERFDSVYSADFLAKIGLDPKGSPVDGGTYVSRAMPVGTKATAYADTEAKVEVWCASLSGTASKSTTHPVTTAWYTTVLTLRWERGDWRIAAFTQKDGPTPVNGDGTVSTSEEIEKAVEEYGGFTYAR</sequence>
<dbReference type="Proteomes" id="UP001183607">
    <property type="component" value="Unassembled WGS sequence"/>
</dbReference>
<gene>
    <name evidence="3" type="ORF">RM574_29910</name>
</gene>